<dbReference type="PANTHER" id="PTHR22916">
    <property type="entry name" value="GLYCOSYLTRANSFERASE"/>
    <property type="match status" value="1"/>
</dbReference>
<dbReference type="GO" id="GO:0016740">
    <property type="term" value="F:transferase activity"/>
    <property type="evidence" value="ECO:0007669"/>
    <property type="project" value="UniProtKB-KW"/>
</dbReference>
<dbReference type="InterPro" id="IPR029044">
    <property type="entry name" value="Nucleotide-diphossugar_trans"/>
</dbReference>
<gene>
    <name evidence="3" type="ORF">SAMN04489751_1327</name>
</gene>
<evidence type="ECO:0000256" key="1">
    <source>
        <dbReference type="SAM" id="MobiDB-lite"/>
    </source>
</evidence>
<feature type="domain" description="Glycosyltransferase 2-like" evidence="2">
    <location>
        <begin position="1216"/>
        <end position="1342"/>
    </location>
</feature>
<dbReference type="SUPFAM" id="SSF53756">
    <property type="entry name" value="UDP-Glycosyltransferase/glycogen phosphorylase"/>
    <property type="match status" value="1"/>
</dbReference>
<protein>
    <submittedName>
        <fullName evidence="3">Glycosyl transferase family 2</fullName>
    </submittedName>
</protein>
<dbReference type="Pfam" id="PF00535">
    <property type="entry name" value="Glycos_transf_2"/>
    <property type="match status" value="1"/>
</dbReference>
<dbReference type="SUPFAM" id="SSF53448">
    <property type="entry name" value="Nucleotide-diphospho-sugar transferases"/>
    <property type="match status" value="1"/>
</dbReference>
<evidence type="ECO:0000313" key="3">
    <source>
        <dbReference type="EMBL" id="SDS14321.1"/>
    </source>
</evidence>
<proteinExistence type="predicted"/>
<sequence>MKAGTLTALLACDIRYDADPLGKAWMDSLVAALIARGWVVHVLVREVDAAIDYENIRRAGGQILSPGDVPADHRDEHGHAPRFRARTIVRSTTELTPDIVVVQGRTLSRFVAGSGHIDTRLWTIPLDHPYTGGRFDHADFSDLATIAKTSNRILVADEIQRSTLDSEFPAASSKVRILPLFGQLSHSIESTDLSEAAALHIHEGLFADHDVEAFEHLGSALRERRQIPRIHIHDDPSAAGLSTASDPGSAQSYGRAGILRTLPGVVSSNAGAASGSLVLPSDPIARHYGLLLAQAQGRSTTDLDPAGGSASTSLVSNGPDSSWPDSSDEVSADLVPEDFQPSLDPLDEAAVEPIAAVNSRPLKMVIAGSDFKFAGDLVETFLSDPSFDVRFDLFDHHSHPQPKKSRPYVEWAEVILAEFAVYNAIWYSQKVASHQTLIVHLHGFELNSDWIAELDIDRVAAVVVPSEFYRRRAHELRGWPLDKLVVIPNSVNPFDLVRPKHDDARFHLGLVGMVPILKRPDRALDLLERLTAIDDRYILHIRGHAPWNYSWEWKKAAHQDAYRDFYTRLGRRPELQRAIAFEPFAPDMGNWLRKIGWILSPSSRETFHLAAIEGATSGAVPLAWEREGAQEIIGEEWTFASTDEIHEYILAHNDTADGHSAAAGRAQKHAERYRSDTVGHRWRSVVHETFSGAARTTAASVPSGVTGSVFSEVDALVTAGEFDEAKGALDRNIQITKNDASKLKDLELFVRGVLALDTRRTELLPPNSPTGQCARTSQQGGGTETYVLISALATGSSGSSLVTDPTVVPASLGIVPFGYTGERLADDVRVAAYRTAAGTARSAAAHSGPIVTDVLEDHRDAYVAVRHGLRFDRWVEAVASELRDHLGRFESSQVLIEGPWHTALPAAIAAVRMGRRFVWAPPVESTKNAVEAISSNPYTGDIRTQFIGLLISRAAAVLVPEAQGSVEEPSVLHRQIRNRVDMSAVRRTGIASADTVRFDSRTVDQIEELSASLNGSHPLGALNSPMPSPAGGDRTLRLAVLADERFVHRLNSADGVVEAMSLNSSADLDPSFDALIVDDSALAEPHSMPGTGTLTQRIRSLFDLARSFGVLGIFNSESNVGGVRSATTAAEKADALTGTRALFALELLARNPNSITRVGSSSLMTGNGPELRAALAAVGVGTVGSDLERRRPTGQSTDGVRVDPARLRITASDGVSLVVATRLGAQRLPTMLATVAAQTMHPSRMELVIVHNGPEDGTRSVVEAFAEANPKLTVRYAHSDIEGASPARNLGLELITRDYVTFVDDDDEIEHNYVLNMWLSAGDDLVVAAPLRDVTAEGISLTDLPNNRRLANLSGRRIGLNRASGLLGMNACKLIPSRVARSIQYPTGLRSGEDVAYMSQLLLHDLELVPADTAPDSAYVRHMRPDSVSRRELTRDFAVDQRLGVITQLERVRAGGPTTITGCIRALQMDQLSFIARYLTENPHEGEEVIGRVLHSGVPTSQLAGRYKSMHSLALKIESSPV</sequence>
<feature type="region of interest" description="Disordered" evidence="1">
    <location>
        <begin position="299"/>
        <end position="331"/>
    </location>
</feature>
<dbReference type="EMBL" id="LT629739">
    <property type="protein sequence ID" value="SDS14321.1"/>
    <property type="molecule type" value="Genomic_DNA"/>
</dbReference>
<dbReference type="RefSeq" id="WP_092104211.1">
    <property type="nucleotide sequence ID" value="NZ_LT629739.1"/>
</dbReference>
<dbReference type="OrthoDB" id="3171021at2"/>
<dbReference type="InterPro" id="IPR001173">
    <property type="entry name" value="Glyco_trans_2-like"/>
</dbReference>
<evidence type="ECO:0000259" key="2">
    <source>
        <dbReference type="Pfam" id="PF00535"/>
    </source>
</evidence>
<dbReference type="CDD" id="cd00761">
    <property type="entry name" value="Glyco_tranf_GTA_type"/>
    <property type="match status" value="1"/>
</dbReference>
<keyword evidence="3" id="KW-0808">Transferase</keyword>
<dbReference type="Gene3D" id="3.90.550.10">
    <property type="entry name" value="Spore Coat Polysaccharide Biosynthesis Protein SpsA, Chain A"/>
    <property type="match status" value="1"/>
</dbReference>
<feature type="compositionally biased region" description="Polar residues" evidence="1">
    <location>
        <begin position="309"/>
        <end position="325"/>
    </location>
</feature>
<dbReference type="Proteomes" id="UP000199700">
    <property type="component" value="Chromosome"/>
</dbReference>
<accession>A0A1H1PSJ5</accession>
<reference evidence="3" key="1">
    <citation type="submission" date="2016-10" db="EMBL/GenBank/DDBJ databases">
        <authorList>
            <person name="Varghese N."/>
            <person name="Submissions S."/>
        </authorList>
    </citation>
    <scope>NUCLEOTIDE SEQUENCE [LARGE SCALE GENOMIC DNA]</scope>
    <source>
        <strain evidence="3">DSM 22082</strain>
    </source>
</reference>
<evidence type="ECO:0000313" key="4">
    <source>
        <dbReference type="Proteomes" id="UP000199700"/>
    </source>
</evidence>
<name>A0A1H1PSJ5_BRESA</name>
<dbReference type="STRING" id="629680.SAMN04489751_1327"/>
<keyword evidence="4" id="KW-1185">Reference proteome</keyword>
<organism evidence="3 4">
    <name type="scientific">Brevibacterium sandarakinum</name>
    <dbReference type="NCBI Taxonomy" id="629680"/>
    <lineage>
        <taxon>Bacteria</taxon>
        <taxon>Bacillati</taxon>
        <taxon>Actinomycetota</taxon>
        <taxon>Actinomycetes</taxon>
        <taxon>Micrococcales</taxon>
        <taxon>Brevibacteriaceae</taxon>
        <taxon>Brevibacterium</taxon>
    </lineage>
</organism>
<dbReference type="Gene3D" id="3.40.50.2000">
    <property type="entry name" value="Glycogen Phosphorylase B"/>
    <property type="match status" value="1"/>
</dbReference>